<evidence type="ECO:0000256" key="3">
    <source>
        <dbReference type="ARBA" id="ARBA00022989"/>
    </source>
</evidence>
<dbReference type="PROSITE" id="PS50850">
    <property type="entry name" value="MFS"/>
    <property type="match status" value="1"/>
</dbReference>
<keyword evidence="2 6" id="KW-0812">Transmembrane</keyword>
<keyword evidence="3 6" id="KW-1133">Transmembrane helix</keyword>
<keyword evidence="7" id="KW-0732">Signal</keyword>
<evidence type="ECO:0000256" key="5">
    <source>
        <dbReference type="SAM" id="MobiDB-lite"/>
    </source>
</evidence>
<evidence type="ECO:0000256" key="2">
    <source>
        <dbReference type="ARBA" id="ARBA00022692"/>
    </source>
</evidence>
<feature type="signal peptide" evidence="7">
    <location>
        <begin position="1"/>
        <end position="22"/>
    </location>
</feature>
<dbReference type="SUPFAM" id="SSF103473">
    <property type="entry name" value="MFS general substrate transporter"/>
    <property type="match status" value="1"/>
</dbReference>
<feature type="transmembrane region" description="Helical" evidence="6">
    <location>
        <begin position="97"/>
        <end position="118"/>
    </location>
</feature>
<evidence type="ECO:0000259" key="8">
    <source>
        <dbReference type="PROSITE" id="PS50850"/>
    </source>
</evidence>
<dbReference type="PANTHER" id="PTHR23534:SF1">
    <property type="entry name" value="MAJOR FACILITATOR SUPERFAMILY PROTEIN"/>
    <property type="match status" value="1"/>
</dbReference>
<feature type="transmembrane region" description="Helical" evidence="6">
    <location>
        <begin position="167"/>
        <end position="188"/>
    </location>
</feature>
<dbReference type="InterPro" id="IPR020846">
    <property type="entry name" value="MFS_dom"/>
</dbReference>
<dbReference type="InterPro" id="IPR011701">
    <property type="entry name" value="MFS"/>
</dbReference>
<feature type="transmembrane region" description="Helical" evidence="6">
    <location>
        <begin position="299"/>
        <end position="317"/>
    </location>
</feature>
<feature type="transmembrane region" description="Helical" evidence="6">
    <location>
        <begin position="130"/>
        <end position="155"/>
    </location>
</feature>
<feature type="domain" description="Major facilitator superfamily (MFS) profile" evidence="8">
    <location>
        <begin position="1"/>
        <end position="385"/>
    </location>
</feature>
<feature type="transmembrane region" description="Helical" evidence="6">
    <location>
        <begin position="242"/>
        <end position="266"/>
    </location>
</feature>
<dbReference type="RefSeq" id="WP_396768908.1">
    <property type="nucleotide sequence ID" value="NZ_JBITLA010000003.1"/>
</dbReference>
<accession>A0ABW7ZJI0</accession>
<evidence type="ECO:0000256" key="1">
    <source>
        <dbReference type="ARBA" id="ARBA00004651"/>
    </source>
</evidence>
<feature type="transmembrane region" description="Helical" evidence="6">
    <location>
        <begin position="209"/>
        <end position="230"/>
    </location>
</feature>
<dbReference type="Gene3D" id="1.20.1250.20">
    <property type="entry name" value="MFS general substrate transporter like domains"/>
    <property type="match status" value="2"/>
</dbReference>
<comment type="subcellular location">
    <subcellularLocation>
        <location evidence="1">Cell membrane</location>
        <topology evidence="1">Multi-pass membrane protein</topology>
    </subcellularLocation>
</comment>
<evidence type="ECO:0000313" key="9">
    <source>
        <dbReference type="EMBL" id="MFI7263005.1"/>
    </source>
</evidence>
<feature type="region of interest" description="Disordered" evidence="5">
    <location>
        <begin position="418"/>
        <end position="441"/>
    </location>
</feature>
<protein>
    <submittedName>
        <fullName evidence="9">MFS transporter</fullName>
    </submittedName>
</protein>
<feature type="transmembrane region" description="Helical" evidence="6">
    <location>
        <begin position="70"/>
        <end position="91"/>
    </location>
</feature>
<reference evidence="9 10" key="1">
    <citation type="submission" date="2024-10" db="EMBL/GenBank/DDBJ databases">
        <title>The Natural Products Discovery Center: Release of the First 8490 Sequenced Strains for Exploring Actinobacteria Biosynthetic Diversity.</title>
        <authorList>
            <person name="Kalkreuter E."/>
            <person name="Kautsar S.A."/>
            <person name="Yang D."/>
            <person name="Bader C.D."/>
            <person name="Teijaro C.N."/>
            <person name="Fluegel L."/>
            <person name="Davis C.M."/>
            <person name="Simpson J.R."/>
            <person name="Lauterbach L."/>
            <person name="Steele A.D."/>
            <person name="Gui C."/>
            <person name="Meng S."/>
            <person name="Li G."/>
            <person name="Viehrig K."/>
            <person name="Ye F."/>
            <person name="Su P."/>
            <person name="Kiefer A.F."/>
            <person name="Nichols A."/>
            <person name="Cepeda A.J."/>
            <person name="Yan W."/>
            <person name="Fan B."/>
            <person name="Jiang Y."/>
            <person name="Adhikari A."/>
            <person name="Zheng C.-J."/>
            <person name="Schuster L."/>
            <person name="Cowan T.M."/>
            <person name="Smanski M.J."/>
            <person name="Chevrette M.G."/>
            <person name="De Carvalho L.P.S."/>
            <person name="Shen B."/>
        </authorList>
    </citation>
    <scope>NUCLEOTIDE SEQUENCE [LARGE SCALE GENOMIC DNA]</scope>
    <source>
        <strain evidence="9 10">NPDC049845</strain>
    </source>
</reference>
<feature type="transmembrane region" description="Helical" evidence="6">
    <location>
        <begin position="338"/>
        <end position="356"/>
    </location>
</feature>
<name>A0ABW7ZJI0_9ACTN</name>
<dbReference type="PANTHER" id="PTHR23534">
    <property type="entry name" value="MFS PERMEASE"/>
    <property type="match status" value="1"/>
</dbReference>
<sequence length="441" mass="44049">MRRRRQVLALFGTAALMNLVMAMVSPVATIAAAEALGPAWGGLPNTAAVVGTGVGAVLLSRTAAGRGWRFALAAGYAAATAGGVFGVAALASDDVAGLSLAMLLLGLGNAGALLSRYAAADRYPAHRRGFVIGAVVWAGALGAVGGPLLLGPLAALGRYWAGTELTGPFVCATLVAAMAGAATSALPARRRMVPRARVPLRDLVRVAPARSALAVMGTAQVVMAAVMTAAPLDMHLHHRGLASVGMVLAGHTAGMFALAPLSGWLLDRYGTRPVMLAGLIVLAVSALLAAATAGAGPRAVALFLLGYGWNLCFVGGSGHLARDLSGIDHTQVEGAVDAAVWGLAAVASLASTVVLAGLGYPLLALLSAALVLPAAVGLLVPARQRQFLSPTPEAGGEPPDLIVGVSLLGVQGEEVSEVPLGTGSHEPGGGDVRRAATKGCN</sequence>
<feature type="transmembrane region" description="Helical" evidence="6">
    <location>
        <begin position="45"/>
        <end position="63"/>
    </location>
</feature>
<evidence type="ECO:0000256" key="6">
    <source>
        <dbReference type="SAM" id="Phobius"/>
    </source>
</evidence>
<comment type="caution">
    <text evidence="9">The sequence shown here is derived from an EMBL/GenBank/DDBJ whole genome shotgun (WGS) entry which is preliminary data.</text>
</comment>
<feature type="transmembrane region" description="Helical" evidence="6">
    <location>
        <begin position="362"/>
        <end position="380"/>
    </location>
</feature>
<proteinExistence type="predicted"/>
<feature type="chain" id="PRO_5046638146" evidence="7">
    <location>
        <begin position="23"/>
        <end position="441"/>
    </location>
</feature>
<feature type="transmembrane region" description="Helical" evidence="6">
    <location>
        <begin position="273"/>
        <end position="293"/>
    </location>
</feature>
<evidence type="ECO:0000256" key="7">
    <source>
        <dbReference type="SAM" id="SignalP"/>
    </source>
</evidence>
<dbReference type="EMBL" id="JBITLE010000003">
    <property type="protein sequence ID" value="MFI7263005.1"/>
    <property type="molecule type" value="Genomic_DNA"/>
</dbReference>
<evidence type="ECO:0000256" key="4">
    <source>
        <dbReference type="ARBA" id="ARBA00023136"/>
    </source>
</evidence>
<keyword evidence="10" id="KW-1185">Reference proteome</keyword>
<keyword evidence="4 6" id="KW-0472">Membrane</keyword>
<dbReference type="Proteomes" id="UP001612812">
    <property type="component" value="Unassembled WGS sequence"/>
</dbReference>
<evidence type="ECO:0000313" key="10">
    <source>
        <dbReference type="Proteomes" id="UP001612812"/>
    </source>
</evidence>
<dbReference type="InterPro" id="IPR036259">
    <property type="entry name" value="MFS_trans_sf"/>
</dbReference>
<dbReference type="Pfam" id="PF07690">
    <property type="entry name" value="MFS_1"/>
    <property type="match status" value="1"/>
</dbReference>
<organism evidence="9 10">
    <name type="scientific">Micromonospora maritima</name>
    <dbReference type="NCBI Taxonomy" id="986711"/>
    <lineage>
        <taxon>Bacteria</taxon>
        <taxon>Bacillati</taxon>
        <taxon>Actinomycetota</taxon>
        <taxon>Actinomycetes</taxon>
        <taxon>Micromonosporales</taxon>
        <taxon>Micromonosporaceae</taxon>
        <taxon>Micromonospora</taxon>
    </lineage>
</organism>
<gene>
    <name evidence="9" type="ORF">ACIBP4_11970</name>
</gene>